<keyword evidence="2" id="KW-1185">Reference proteome</keyword>
<name>A0ABV1HKZ8_9FIRM</name>
<sequence>MELSPHKEAEIAAALKMVLSDYREKWTQLEFEVPYSVEMMREYGGQAKKRGDIFADLKLSYRCTDHLEERPLCIEIDMGTERVSTHGGLLFKCNAYAQVNRRMRQISLHQAINVMFVFSNDPADDLQQTDLLKFESIKRYQQPLLPFLSFICRQQDPDASVTLKKMEQALVKVKECDAFGYEKKQFYRDAEFFLHVLKEQCSNREQAGEKEILACMAEISDFCRNHLETSRTEYSRQYALKKRMDLFEQIRKNNSYALAGLRNGMSLSCNSHQDFEKEIPYLFPELYFRDQFGVFLYHLGITMENVKVSSVYALPLFEEQDVEGIGTVYRCVFMVGELTVLIENLSSDMGGLIRARDYVRLPPAARENTIMIMLMNDREELADGSYLKEGTLYNQWGSEEHITDQAAMGMALLAKKVAPTMTAFGTGYAFESVPFLMNSTQDYIMLHYSEFLQALQRPVRPWIRMDLYVKEQSKVPYIPFLIYRTGEHQEEETYKVPFHTEKRCTPIDWRGLCND</sequence>
<gene>
    <name evidence="1" type="ORF">WMO41_07450</name>
</gene>
<proteinExistence type="predicted"/>
<organism evidence="1 2">
    <name type="scientific">Ventrimonas faecis</name>
    <dbReference type="NCBI Taxonomy" id="3133170"/>
    <lineage>
        <taxon>Bacteria</taxon>
        <taxon>Bacillati</taxon>
        <taxon>Bacillota</taxon>
        <taxon>Clostridia</taxon>
        <taxon>Lachnospirales</taxon>
        <taxon>Lachnospiraceae</taxon>
        <taxon>Ventrimonas</taxon>
    </lineage>
</organism>
<accession>A0ABV1HKZ8</accession>
<dbReference type="RefSeq" id="WP_349229211.1">
    <property type="nucleotide sequence ID" value="NZ_JBBMFJ010000012.1"/>
</dbReference>
<dbReference type="Proteomes" id="UP001437460">
    <property type="component" value="Unassembled WGS sequence"/>
</dbReference>
<protein>
    <submittedName>
        <fullName evidence="1">Uncharacterized protein</fullName>
    </submittedName>
</protein>
<comment type="caution">
    <text evidence="1">The sequence shown here is derived from an EMBL/GenBank/DDBJ whole genome shotgun (WGS) entry which is preliminary data.</text>
</comment>
<reference evidence="1 2" key="1">
    <citation type="submission" date="2024-03" db="EMBL/GenBank/DDBJ databases">
        <title>Human intestinal bacterial collection.</title>
        <authorList>
            <person name="Pauvert C."/>
            <person name="Hitch T.C.A."/>
            <person name="Clavel T."/>
        </authorList>
    </citation>
    <scope>NUCLEOTIDE SEQUENCE [LARGE SCALE GENOMIC DNA]</scope>
    <source>
        <strain evidence="1 2">CLA-AP-H27</strain>
    </source>
</reference>
<dbReference type="EMBL" id="JBBMFJ010000012">
    <property type="protein sequence ID" value="MEQ2562998.1"/>
    <property type="molecule type" value="Genomic_DNA"/>
</dbReference>
<evidence type="ECO:0000313" key="1">
    <source>
        <dbReference type="EMBL" id="MEQ2562998.1"/>
    </source>
</evidence>
<evidence type="ECO:0000313" key="2">
    <source>
        <dbReference type="Proteomes" id="UP001437460"/>
    </source>
</evidence>